<organism evidence="1 2">
    <name type="scientific">Aeromonas jandaei</name>
    <dbReference type="NCBI Taxonomy" id="650"/>
    <lineage>
        <taxon>Bacteria</taxon>
        <taxon>Pseudomonadati</taxon>
        <taxon>Pseudomonadota</taxon>
        <taxon>Gammaproteobacteria</taxon>
        <taxon>Aeromonadales</taxon>
        <taxon>Aeromonadaceae</taxon>
        <taxon>Aeromonas</taxon>
    </lineage>
</organism>
<protein>
    <recommendedName>
        <fullName evidence="3">DUF3859 domain-containing protein</fullName>
    </recommendedName>
</protein>
<evidence type="ECO:0000313" key="1">
    <source>
        <dbReference type="EMBL" id="QQB19354.1"/>
    </source>
</evidence>
<sequence length="169" mass="18751">MMEIRKEHLLLVITLSAVIALLSFSYKHLKGYSSSSECIIGSMNNVSSDRAASFIKQACFDMFGGEIKVPSKKLSIDKVNLLDGKAYLGDTYPYTFNVTAYNGNDDTTISGIYITIEYADKDGNKTIKRYYKKVEITPLSISKAYFDIEKPAGDYTWAISGADGYLTAK</sequence>
<proteinExistence type="predicted"/>
<gene>
    <name evidence="1" type="ORF">I6H43_17815</name>
</gene>
<reference evidence="1 2" key="1">
    <citation type="submission" date="2020-12" db="EMBL/GenBank/DDBJ databases">
        <title>FDA dAtabase for Regulatory Grade micrObial Sequences (FDA-ARGOS): Supporting development and validation of Infectious Disease Dx tests.</title>
        <authorList>
            <person name="Sproer C."/>
            <person name="Gronow S."/>
            <person name="Severitt S."/>
            <person name="Schroder I."/>
            <person name="Tallon L."/>
            <person name="Sadzewicz L."/>
            <person name="Zhao X."/>
            <person name="Boylan J."/>
            <person name="Ott S."/>
            <person name="Bowen H."/>
            <person name="Vavikolanu K."/>
            <person name="Mehta A."/>
            <person name="Aluvathingal J."/>
            <person name="Nadendla S."/>
            <person name="Lowell S."/>
            <person name="Myers T."/>
            <person name="Yan Y."/>
            <person name="Sichtig H."/>
        </authorList>
    </citation>
    <scope>NUCLEOTIDE SEQUENCE [LARGE SCALE GENOMIC DNA]</scope>
    <source>
        <strain evidence="1 2">FDAARGOS_986</strain>
    </source>
</reference>
<name>A0A7T4DPF7_AERJA</name>
<dbReference type="EMBL" id="CP066092">
    <property type="protein sequence ID" value="QQB19354.1"/>
    <property type="molecule type" value="Genomic_DNA"/>
</dbReference>
<evidence type="ECO:0008006" key="3">
    <source>
        <dbReference type="Google" id="ProtNLM"/>
    </source>
</evidence>
<dbReference type="Proteomes" id="UP000595481">
    <property type="component" value="Chromosome"/>
</dbReference>
<evidence type="ECO:0000313" key="2">
    <source>
        <dbReference type="Proteomes" id="UP000595481"/>
    </source>
</evidence>
<dbReference type="GeneID" id="69553171"/>
<accession>A0A7T4DPF7</accession>
<dbReference type="RefSeq" id="WP_042031401.1">
    <property type="nucleotide sequence ID" value="NZ_CAWMFX010000027.1"/>
</dbReference>
<keyword evidence="2" id="KW-1185">Reference proteome</keyword>